<keyword evidence="8 11" id="KW-0472">Membrane</keyword>
<evidence type="ECO:0000256" key="3">
    <source>
        <dbReference type="ARBA" id="ARBA00022448"/>
    </source>
</evidence>
<keyword evidence="3" id="KW-0813">Transport</keyword>
<dbReference type="PANTHER" id="PTHR32196">
    <property type="entry name" value="ABC TRANSPORTER PERMEASE PROTEIN YPHD-RELATED-RELATED"/>
    <property type="match status" value="1"/>
</dbReference>
<comment type="caution">
    <text evidence="13">The sequence shown here is derived from an EMBL/GenBank/DDBJ whole genome shotgun (WGS) entry which is preliminary data.</text>
</comment>
<evidence type="ECO:0000256" key="11">
    <source>
        <dbReference type="SAM" id="Phobius"/>
    </source>
</evidence>
<gene>
    <name evidence="13" type="ORF">BJF91_11040</name>
    <name evidence="12" type="ORF">GGQ71_004816</name>
</gene>
<dbReference type="EMBL" id="JACIED010000009">
    <property type="protein sequence ID" value="MBB4010515.1"/>
    <property type="molecule type" value="Genomic_DNA"/>
</dbReference>
<feature type="transmembrane region" description="Helical" evidence="11">
    <location>
        <begin position="214"/>
        <end position="232"/>
    </location>
</feature>
<keyword evidence="7 11" id="KW-1133">Transmembrane helix</keyword>
<keyword evidence="4" id="KW-1003">Cell membrane</keyword>
<reference evidence="12 15" key="2">
    <citation type="submission" date="2020-08" db="EMBL/GenBank/DDBJ databases">
        <title>Genomic Encyclopedia of Type Strains, Phase IV (KMG-IV): sequencing the most valuable type-strain genomes for metagenomic binning, comparative biology and taxonomic classification.</title>
        <authorList>
            <person name="Goeker M."/>
        </authorList>
    </citation>
    <scope>NUCLEOTIDE SEQUENCE [LARGE SCALE GENOMIC DNA]</scope>
    <source>
        <strain evidence="12 15">DSM 100021</strain>
    </source>
</reference>
<feature type="transmembrane region" description="Helical" evidence="11">
    <location>
        <begin position="167"/>
        <end position="185"/>
    </location>
</feature>
<evidence type="ECO:0000256" key="7">
    <source>
        <dbReference type="ARBA" id="ARBA00022989"/>
    </source>
</evidence>
<dbReference type="Pfam" id="PF02653">
    <property type="entry name" value="BPD_transp_2"/>
    <property type="match status" value="1"/>
</dbReference>
<protein>
    <recommendedName>
        <fullName evidence="10">Autoinducer 2 import system permease protein LsrD</fullName>
    </recommendedName>
</protein>
<evidence type="ECO:0000256" key="6">
    <source>
        <dbReference type="ARBA" id="ARBA00022692"/>
    </source>
</evidence>
<keyword evidence="6 11" id="KW-0812">Transmembrane</keyword>
<evidence type="ECO:0000256" key="4">
    <source>
        <dbReference type="ARBA" id="ARBA00022475"/>
    </source>
</evidence>
<dbReference type="EMBL" id="MKIN01000026">
    <property type="protein sequence ID" value="OLP47946.1"/>
    <property type="molecule type" value="Genomic_DNA"/>
</dbReference>
<reference evidence="13 14" key="1">
    <citation type="submission" date="2016-09" db="EMBL/GenBank/DDBJ databases">
        <title>Rhizobium oryziradicis sp. nov., isolated from the root of rice.</title>
        <authorList>
            <person name="Zhao J."/>
            <person name="Zhang X."/>
        </authorList>
    </citation>
    <scope>NUCLEOTIDE SEQUENCE [LARGE SCALE GENOMIC DNA]</scope>
    <source>
        <strain evidence="13 14">14971</strain>
    </source>
</reference>
<evidence type="ECO:0000256" key="1">
    <source>
        <dbReference type="ARBA" id="ARBA00004651"/>
    </source>
</evidence>
<proteinExistence type="predicted"/>
<evidence type="ECO:0000313" key="15">
    <source>
        <dbReference type="Proteomes" id="UP000544107"/>
    </source>
</evidence>
<accession>A0A1Q9A047</accession>
<name>A0A1Q9A047_9HYPH</name>
<feature type="transmembrane region" description="Helical" evidence="11">
    <location>
        <begin position="12"/>
        <end position="32"/>
    </location>
</feature>
<evidence type="ECO:0000256" key="8">
    <source>
        <dbReference type="ARBA" id="ARBA00023136"/>
    </source>
</evidence>
<feature type="transmembrane region" description="Helical" evidence="11">
    <location>
        <begin position="52"/>
        <end position="82"/>
    </location>
</feature>
<feature type="transmembrane region" description="Helical" evidence="11">
    <location>
        <begin position="253"/>
        <end position="276"/>
    </location>
</feature>
<comment type="function">
    <text evidence="9">Part of the ABC transporter complex LsrABCD involved in autoinducer 2 (AI-2) import. Probably responsible for the translocation of the substrate across the membrane.</text>
</comment>
<dbReference type="AlphaFoldDB" id="A0A1Q9A047"/>
<keyword evidence="14" id="KW-1185">Reference proteome</keyword>
<evidence type="ECO:0000256" key="2">
    <source>
        <dbReference type="ARBA" id="ARBA00011262"/>
    </source>
</evidence>
<evidence type="ECO:0000313" key="13">
    <source>
        <dbReference type="EMBL" id="OLP47946.1"/>
    </source>
</evidence>
<dbReference type="GO" id="GO:0005886">
    <property type="term" value="C:plasma membrane"/>
    <property type="evidence" value="ECO:0007669"/>
    <property type="project" value="UniProtKB-SubCell"/>
</dbReference>
<evidence type="ECO:0000256" key="9">
    <source>
        <dbReference type="ARBA" id="ARBA00025439"/>
    </source>
</evidence>
<sequence>MSLHNISWRNLLRHETILAIVAVALLILLAFQSSQFFTGANLLNQGRLMTEVGLVAIIMTFVIITGGIDLSVGSILGLTAILTGVFWQNLGLPLVLAACLAIAVGTFCGFVNGFVITRFGVPPLIATLATLALYRGLAEGISQARSVRGYPEWFYVLGQGSLLGVPTQLWILIALAILASILLAATRIGRSIYAIGANEVAAFFSGLPVNRTKIAVYTASGFAAALAGVIFVSRVSTTRSDMGTGLELDAITAVVLGGTSIYGGRGSVIGTLIGLVVIQSLKNGLSLAGVKAEGTAVLIGLMLIGAILMTTVLNKRLA</sequence>
<organism evidence="13 14">
    <name type="scientific">Allorhizobium taibaishanense</name>
    <dbReference type="NCBI Taxonomy" id="887144"/>
    <lineage>
        <taxon>Bacteria</taxon>
        <taxon>Pseudomonadati</taxon>
        <taxon>Pseudomonadota</taxon>
        <taxon>Alphaproteobacteria</taxon>
        <taxon>Hyphomicrobiales</taxon>
        <taxon>Rhizobiaceae</taxon>
        <taxon>Rhizobium/Agrobacterium group</taxon>
        <taxon>Allorhizobium</taxon>
    </lineage>
</organism>
<keyword evidence="5" id="KW-0997">Cell inner membrane</keyword>
<evidence type="ECO:0000313" key="12">
    <source>
        <dbReference type="EMBL" id="MBB4010515.1"/>
    </source>
</evidence>
<feature type="transmembrane region" description="Helical" evidence="11">
    <location>
        <begin position="94"/>
        <end position="116"/>
    </location>
</feature>
<dbReference type="InterPro" id="IPR001851">
    <property type="entry name" value="ABC_transp_permease"/>
</dbReference>
<dbReference type="RefSeq" id="WP_075616510.1">
    <property type="nucleotide sequence ID" value="NZ_JACIED010000009.1"/>
</dbReference>
<dbReference type="Proteomes" id="UP000544107">
    <property type="component" value="Unassembled WGS sequence"/>
</dbReference>
<evidence type="ECO:0000313" key="14">
    <source>
        <dbReference type="Proteomes" id="UP000185598"/>
    </source>
</evidence>
<feature type="transmembrane region" description="Helical" evidence="11">
    <location>
        <begin position="192"/>
        <end position="208"/>
    </location>
</feature>
<dbReference type="Proteomes" id="UP000185598">
    <property type="component" value="Unassembled WGS sequence"/>
</dbReference>
<dbReference type="STRING" id="887144.BJF91_11040"/>
<evidence type="ECO:0000256" key="10">
    <source>
        <dbReference type="ARBA" id="ARBA00039381"/>
    </source>
</evidence>
<dbReference type="CDD" id="cd06579">
    <property type="entry name" value="TM_PBP1_transp_AraH_like"/>
    <property type="match status" value="1"/>
</dbReference>
<feature type="transmembrane region" description="Helical" evidence="11">
    <location>
        <begin position="296"/>
        <end position="313"/>
    </location>
</feature>
<dbReference type="PANTHER" id="PTHR32196:SF71">
    <property type="entry name" value="AUTOINDUCER 2 IMPORT SYSTEM PERMEASE PROTEIN LSRD"/>
    <property type="match status" value="1"/>
</dbReference>
<evidence type="ECO:0000256" key="5">
    <source>
        <dbReference type="ARBA" id="ARBA00022519"/>
    </source>
</evidence>
<comment type="subcellular location">
    <subcellularLocation>
        <location evidence="1">Cell membrane</location>
        <topology evidence="1">Multi-pass membrane protein</topology>
    </subcellularLocation>
</comment>
<comment type="subunit">
    <text evidence="2">The complex is composed of two ATP-binding proteins (LsrA), two transmembrane proteins (LsrC and LsrD) and a solute-binding protein (LsrB).</text>
</comment>
<dbReference type="GO" id="GO:0022857">
    <property type="term" value="F:transmembrane transporter activity"/>
    <property type="evidence" value="ECO:0007669"/>
    <property type="project" value="InterPro"/>
</dbReference>